<keyword evidence="8" id="KW-0067">ATP-binding</keyword>
<keyword evidence="10" id="KW-0391">Immunity</keyword>
<evidence type="ECO:0000256" key="3">
    <source>
        <dbReference type="ARBA" id="ARBA00022490"/>
    </source>
</evidence>
<keyword evidence="16" id="KW-1185">Reference proteome</keyword>
<dbReference type="Gene3D" id="3.40.50.300">
    <property type="entry name" value="P-loop containing nucleotide triphosphate hydrolases"/>
    <property type="match status" value="1"/>
</dbReference>
<dbReference type="Pfam" id="PF05729">
    <property type="entry name" value="NACHT"/>
    <property type="match status" value="1"/>
</dbReference>
<dbReference type="OMA" id="AHWGMEK"/>
<reference evidence="15" key="1">
    <citation type="submission" date="2025-08" db="UniProtKB">
        <authorList>
            <consortium name="Ensembl"/>
        </authorList>
    </citation>
    <scope>IDENTIFICATION</scope>
</reference>
<comment type="subcellular location">
    <subcellularLocation>
        <location evidence="1">Inflammasome</location>
    </subcellularLocation>
</comment>
<name>A0A8C5AEX0_GADMO</name>
<evidence type="ECO:0000313" key="16">
    <source>
        <dbReference type="Proteomes" id="UP000694546"/>
    </source>
</evidence>
<dbReference type="GeneTree" id="ENSGT00940000157845"/>
<evidence type="ECO:0000256" key="9">
    <source>
        <dbReference type="ARBA" id="ARBA00022843"/>
    </source>
</evidence>
<dbReference type="OrthoDB" id="120976at2759"/>
<evidence type="ECO:0000256" key="5">
    <source>
        <dbReference type="ARBA" id="ARBA00022737"/>
    </source>
</evidence>
<dbReference type="InterPro" id="IPR050637">
    <property type="entry name" value="NLRP_innate_immun_reg"/>
</dbReference>
<keyword evidence="11" id="KW-0395">Inflammatory response</keyword>
<dbReference type="Gene3D" id="1.10.533.10">
    <property type="entry name" value="Death Domain, Fas"/>
    <property type="match status" value="1"/>
</dbReference>
<dbReference type="PROSITE" id="PS50209">
    <property type="entry name" value="CARD"/>
    <property type="match status" value="1"/>
</dbReference>
<dbReference type="InterPro" id="IPR001611">
    <property type="entry name" value="Leu-rich_rpt"/>
</dbReference>
<keyword evidence="9" id="KW-0832">Ubl conjugation</keyword>
<dbReference type="Ensembl" id="ENSGMOT00000069241.1">
    <property type="protein sequence ID" value="ENSGMOP00000030688.1"/>
    <property type="gene ID" value="ENSGMOG00000015129.2"/>
</dbReference>
<evidence type="ECO:0000256" key="2">
    <source>
        <dbReference type="ARBA" id="ARBA00008665"/>
    </source>
</evidence>
<evidence type="ECO:0000259" key="13">
    <source>
        <dbReference type="PROSITE" id="PS50209"/>
    </source>
</evidence>
<dbReference type="SUPFAM" id="SSF47986">
    <property type="entry name" value="DEATH domain"/>
    <property type="match status" value="1"/>
</dbReference>
<gene>
    <name evidence="15" type="primary">nod1</name>
</gene>
<dbReference type="AlphaFoldDB" id="A0A8C5AEX0"/>
<dbReference type="Proteomes" id="UP000694546">
    <property type="component" value="Chromosome 6"/>
</dbReference>
<reference evidence="15" key="2">
    <citation type="submission" date="2025-09" db="UniProtKB">
        <authorList>
            <consortium name="Ensembl"/>
        </authorList>
    </citation>
    <scope>IDENTIFICATION</scope>
</reference>
<dbReference type="Pfam" id="PF17776">
    <property type="entry name" value="NLRC4_HD2"/>
    <property type="match status" value="1"/>
</dbReference>
<feature type="domain" description="NACHT" evidence="14">
    <location>
        <begin position="195"/>
        <end position="338"/>
    </location>
</feature>
<evidence type="ECO:0000256" key="1">
    <source>
        <dbReference type="ARBA" id="ARBA00004110"/>
    </source>
</evidence>
<dbReference type="Gene3D" id="3.80.10.10">
    <property type="entry name" value="Ribonuclease Inhibitor"/>
    <property type="match status" value="2"/>
</dbReference>
<dbReference type="GO" id="GO:0045087">
    <property type="term" value="P:innate immune response"/>
    <property type="evidence" value="ECO:0007669"/>
    <property type="project" value="UniProtKB-KW"/>
</dbReference>
<dbReference type="PROSITE" id="PS50837">
    <property type="entry name" value="NACHT"/>
    <property type="match status" value="1"/>
</dbReference>
<dbReference type="KEGG" id="gmh:115545205"/>
<keyword evidence="5" id="KW-0677">Repeat</keyword>
<evidence type="ECO:0000256" key="11">
    <source>
        <dbReference type="ARBA" id="ARBA00023198"/>
    </source>
</evidence>
<dbReference type="GO" id="GO:0061702">
    <property type="term" value="C:canonical inflammasome complex"/>
    <property type="evidence" value="ECO:0007669"/>
    <property type="project" value="UniProtKB-SubCell"/>
</dbReference>
<keyword evidence="4" id="KW-0399">Innate immunity</keyword>
<keyword evidence="12" id="KW-1271">Inflammasome</keyword>
<feature type="domain" description="CARD" evidence="13">
    <location>
        <begin position="21"/>
        <end position="90"/>
    </location>
</feature>
<dbReference type="GO" id="GO:0006954">
    <property type="term" value="P:inflammatory response"/>
    <property type="evidence" value="ECO:0007669"/>
    <property type="project" value="UniProtKB-KW"/>
</dbReference>
<sequence length="949" mass="107585">MMGNGGEEFLPPIFGQVPPSRIINWHRELLVSRAKSVQCMLDNLLQSDFFCAEDVEIVRRTPTKSDQMRKILELIQCKGEDVCEYFIYVLYKVHDAYMDLQPWLEDIQYKPSEPMLMINVVNTDPISKYCDTLRHELGRDTQFIMSYAQQEEARLEDLYTPTQMELINDRNESLGFLQNQDQLLDESGVFNPQGDVVFITGDAGMGKSLLLQKLQNLWSKRELRTDAVFFFRFRCRMFTAFQETTELSLRDLLFKHSCYPDDDPDDEVFEYIVRYPERTIFTFDGYDEIEGDVDLLNVEQMVSPEDKAHPLLLLNNLLCGKLLRGSQKVLTARTGTELPNRVVRKKVSLRGFSPANLQSYVALHFTTPEHRQLVSVHLDASPHFCGLCSTPLFCWIVFKSFKHLRAVHNDFALPEKCITLTDVFMLFTEVFLSRWALPARHLQKKRARCTSETFKLGLRPLGAHAKLALQGMEKGRFIFNQEEVSACDLTEEDLLVGFLRPVHRYDACGGEATYEFLHMTLQSFLAALALVLDNSLDVASILQFFTECKRKREGLNLPCASCITKSSKLRERDVFKSNEHLQFTNLFLCGLLAKDQSSLVEHLAPPVLLKKKRALLKTYLSTSIKSHLRGLPTYKSDEGTRVHVLPNFVWMLRCIFETGSNDVAQLTAKGITANFIKLGYCNMYSGDCTALNFVLQHRQKLLGVDMDNNNINDYGVQQLRPSFSKMTVVRLCVNQISDSSVKVLAEELVKHKIVKVLGLYSNHITDTGAKYVAQIIEGCPRLRVLKLGKNKITSAGGMCVANAIKMSTSIFDVGMWGNTVGDEGAKGFAEALRNHPSLNSLSLSVNGITSEGGKILAEALLENTILRIFWLVENKLTDEVAPHLAKLVKANTGLSHLWLISNQLTAIGLRLLQEALAHNTALKEICVKGNNVSEEEEKQFEADKRLRFH</sequence>
<evidence type="ECO:0000256" key="4">
    <source>
        <dbReference type="ARBA" id="ARBA00022588"/>
    </source>
</evidence>
<dbReference type="SMART" id="SM00368">
    <property type="entry name" value="LRR_RI"/>
    <property type="match status" value="6"/>
</dbReference>
<dbReference type="GeneID" id="115545205"/>
<dbReference type="InterPro" id="IPR027417">
    <property type="entry name" value="P-loop_NTPase"/>
</dbReference>
<dbReference type="RefSeq" id="XP_030214000.1">
    <property type="nucleotide sequence ID" value="XM_030358140.1"/>
</dbReference>
<dbReference type="InterPro" id="IPR007111">
    <property type="entry name" value="NACHT_NTPase"/>
</dbReference>
<dbReference type="Pfam" id="PF00619">
    <property type="entry name" value="CARD"/>
    <property type="match status" value="1"/>
</dbReference>
<evidence type="ECO:0000313" key="15">
    <source>
        <dbReference type="Ensembl" id="ENSGMOP00000030688.1"/>
    </source>
</evidence>
<dbReference type="InterPro" id="IPR011029">
    <property type="entry name" value="DEATH-like_dom_sf"/>
</dbReference>
<dbReference type="InterPro" id="IPR041267">
    <property type="entry name" value="NLRP_HD2"/>
</dbReference>
<evidence type="ECO:0000259" key="14">
    <source>
        <dbReference type="PROSITE" id="PS50837"/>
    </source>
</evidence>
<evidence type="ECO:0000256" key="6">
    <source>
        <dbReference type="ARBA" id="ARBA00022741"/>
    </source>
</evidence>
<proteinExistence type="inferred from homology"/>
<comment type="similarity">
    <text evidence="2">Belongs to the NLRP family.</text>
</comment>
<keyword evidence="7" id="KW-0378">Hydrolase</keyword>
<dbReference type="GO" id="GO:0005524">
    <property type="term" value="F:ATP binding"/>
    <property type="evidence" value="ECO:0007669"/>
    <property type="project" value="UniProtKB-KW"/>
</dbReference>
<dbReference type="GO" id="GO:0042981">
    <property type="term" value="P:regulation of apoptotic process"/>
    <property type="evidence" value="ECO:0007669"/>
    <property type="project" value="InterPro"/>
</dbReference>
<dbReference type="CTD" id="10392"/>
<dbReference type="PANTHER" id="PTHR45690">
    <property type="entry name" value="NACHT, LRR AND PYD DOMAINS-CONTAINING PROTEIN 12"/>
    <property type="match status" value="1"/>
</dbReference>
<dbReference type="InterPro" id="IPR001315">
    <property type="entry name" value="CARD"/>
</dbReference>
<protein>
    <submittedName>
        <fullName evidence="15">Nucleotide-binding oligomerization domain containing 1</fullName>
    </submittedName>
</protein>
<dbReference type="PANTHER" id="PTHR45690:SF19">
    <property type="entry name" value="NACHT, LRR AND PYD DOMAINS-CONTAINING PROTEIN 3"/>
    <property type="match status" value="1"/>
</dbReference>
<dbReference type="Pfam" id="PF13516">
    <property type="entry name" value="LRR_6"/>
    <property type="match status" value="2"/>
</dbReference>
<dbReference type="Pfam" id="PF17779">
    <property type="entry name" value="WHD_NOD2"/>
    <property type="match status" value="1"/>
</dbReference>
<dbReference type="InterPro" id="IPR032675">
    <property type="entry name" value="LRR_dom_sf"/>
</dbReference>
<dbReference type="SUPFAM" id="SSF52047">
    <property type="entry name" value="RNI-like"/>
    <property type="match status" value="1"/>
</dbReference>
<keyword evidence="3" id="KW-0963">Cytoplasm</keyword>
<dbReference type="InterPro" id="IPR041075">
    <property type="entry name" value="NOD1/2_WH"/>
</dbReference>
<keyword evidence="6" id="KW-0547">Nucleotide-binding</keyword>
<evidence type="ECO:0000256" key="7">
    <source>
        <dbReference type="ARBA" id="ARBA00022801"/>
    </source>
</evidence>
<evidence type="ECO:0000256" key="12">
    <source>
        <dbReference type="ARBA" id="ARBA00023233"/>
    </source>
</evidence>
<accession>A0A8C5AEX0</accession>
<evidence type="ECO:0000256" key="8">
    <source>
        <dbReference type="ARBA" id="ARBA00022840"/>
    </source>
</evidence>
<organism evidence="15 16">
    <name type="scientific">Gadus morhua</name>
    <name type="common">Atlantic cod</name>
    <dbReference type="NCBI Taxonomy" id="8049"/>
    <lineage>
        <taxon>Eukaryota</taxon>
        <taxon>Metazoa</taxon>
        <taxon>Chordata</taxon>
        <taxon>Craniata</taxon>
        <taxon>Vertebrata</taxon>
        <taxon>Euteleostomi</taxon>
        <taxon>Actinopterygii</taxon>
        <taxon>Neopterygii</taxon>
        <taxon>Teleostei</taxon>
        <taxon>Neoteleostei</taxon>
        <taxon>Acanthomorphata</taxon>
        <taxon>Zeiogadaria</taxon>
        <taxon>Gadariae</taxon>
        <taxon>Gadiformes</taxon>
        <taxon>Gadoidei</taxon>
        <taxon>Gadidae</taxon>
        <taxon>Gadus</taxon>
    </lineage>
</organism>
<evidence type="ECO:0000256" key="10">
    <source>
        <dbReference type="ARBA" id="ARBA00022859"/>
    </source>
</evidence>